<evidence type="ECO:0000313" key="1">
    <source>
        <dbReference type="EMBL" id="OCI31057.1"/>
    </source>
</evidence>
<dbReference type="RefSeq" id="WP_068625815.1">
    <property type="nucleotide sequence ID" value="NZ_MAQA01000024.1"/>
</dbReference>
<keyword evidence="2" id="KW-1185">Reference proteome</keyword>
<proteinExistence type="predicted"/>
<gene>
    <name evidence="1" type="ORF">OERS_22670</name>
</gene>
<dbReference type="InterPro" id="IPR021145">
    <property type="entry name" value="Portal_protein_SPP1_Gp6-like"/>
</dbReference>
<dbReference type="EMBL" id="MAQA01000024">
    <property type="protein sequence ID" value="OCI31057.1"/>
    <property type="molecule type" value="Genomic_DNA"/>
</dbReference>
<sequence length="552" mass="59978">MTRSKPVAISSAVFAGLDPDHVGLVRHLVEKVNGKRHRNELRRRYYDGLNVLKDLGISIPPSLRSVEVVAGWPAKAVDAMSRRTVLEGFDTTQGGQEVKSLVGQIWEDNRLDAEAPAAHTSALMHSCAFGFVTQGDQAASEPGALITAQSAENATGDWDRRRRCLGNGLSIIDVDAKTGQPTLMNLYTPNRVEVMRMVRPGLYDVETIDHTMGVPVELLPFRASLERPFGRSRITRAVMYLTDAMVRTMLRTEVGAEFYNAPQRYALGAEDDAFEDKDGNPIPAWTVMLGRLLTLSRDEDGNLPQVGQFAQQTMQPNIEQQRSLAMMYTGETSLPAGSLGIIQDNPESADAIRARNEDLGMEIEHWQKSALGPAWRRLMLRAVAMSTDSPAALAEARSLRSVWGSWSAPSEVSRAQASLARVQAVPRLAETDVELSRMGYTPEEIESMRAQWAREASRANLTAILASARGQSAAAAAEVLSAPAQEAAPTPAAADDVETLKKKFEAIGVATRAGVDQDDASSRLGLEGLKFTGAMPVSLRMPESEAAGLEEK</sequence>
<reference evidence="1 2" key="1">
    <citation type="submission" date="2016-06" db="EMBL/GenBank/DDBJ databases">
        <title>Genome sequence of Oerskovia enterophila DSM 43852.</title>
        <authorList>
            <person name="Poehlein A."/>
            <person name="Jag V."/>
            <person name="Bengelsdorf F.R."/>
            <person name="Daniel R."/>
            <person name="Duerre P."/>
        </authorList>
    </citation>
    <scope>NUCLEOTIDE SEQUENCE [LARGE SCALE GENOMIC DNA]</scope>
    <source>
        <strain evidence="1 2">DSM 43852</strain>
    </source>
</reference>
<comment type="caution">
    <text evidence="1">The sequence shown here is derived from an EMBL/GenBank/DDBJ whole genome shotgun (WGS) entry which is preliminary data.</text>
</comment>
<dbReference type="Pfam" id="PF05133">
    <property type="entry name" value="SPP1_portal"/>
    <property type="match status" value="1"/>
</dbReference>
<accession>A0ABX2Y425</accession>
<dbReference type="Proteomes" id="UP000093412">
    <property type="component" value="Unassembled WGS sequence"/>
</dbReference>
<organism evidence="1 2">
    <name type="scientific">Oerskovia enterophila</name>
    <dbReference type="NCBI Taxonomy" id="43678"/>
    <lineage>
        <taxon>Bacteria</taxon>
        <taxon>Bacillati</taxon>
        <taxon>Actinomycetota</taxon>
        <taxon>Actinomycetes</taxon>
        <taxon>Micrococcales</taxon>
        <taxon>Cellulomonadaceae</taxon>
        <taxon>Oerskovia</taxon>
    </lineage>
</organism>
<evidence type="ECO:0000313" key="2">
    <source>
        <dbReference type="Proteomes" id="UP000093412"/>
    </source>
</evidence>
<protein>
    <submittedName>
        <fullName evidence="1">Phage portal protein, SPP1 Gp6-like</fullName>
    </submittedName>
</protein>
<name>A0ABX2Y425_9CELL</name>